<evidence type="ECO:0000256" key="1">
    <source>
        <dbReference type="SAM" id="MobiDB-lite"/>
    </source>
</evidence>
<feature type="non-terminal residue" evidence="2">
    <location>
        <position position="70"/>
    </location>
</feature>
<comment type="caution">
    <text evidence="2">The sequence shown here is derived from an EMBL/GenBank/DDBJ whole genome shotgun (WGS) entry which is preliminary data.</text>
</comment>
<dbReference type="AlphaFoldDB" id="A0AAV4E9B5"/>
<dbReference type="Proteomes" id="UP000762676">
    <property type="component" value="Unassembled WGS sequence"/>
</dbReference>
<protein>
    <submittedName>
        <fullName evidence="2">Uncharacterized protein</fullName>
    </submittedName>
</protein>
<accession>A0AAV4E9B5</accession>
<name>A0AAV4E9B5_9GAST</name>
<evidence type="ECO:0000313" key="2">
    <source>
        <dbReference type="EMBL" id="GFR57359.1"/>
    </source>
</evidence>
<dbReference type="EMBL" id="BMAT01007079">
    <property type="protein sequence ID" value="GFR57359.1"/>
    <property type="molecule type" value="Genomic_DNA"/>
</dbReference>
<sequence length="70" mass="7961">MTTARKKGHLLQENFSLAKLRRAKARFETRTSQSELRVSTKRPGRHRAAKLGIPTRPTECKIIQTLSSNT</sequence>
<keyword evidence="3" id="KW-1185">Reference proteome</keyword>
<feature type="region of interest" description="Disordered" evidence="1">
    <location>
        <begin position="26"/>
        <end position="45"/>
    </location>
</feature>
<gene>
    <name evidence="2" type="ORF">ElyMa_003454200</name>
</gene>
<proteinExistence type="predicted"/>
<reference evidence="2 3" key="1">
    <citation type="journal article" date="2021" name="Elife">
        <title>Chloroplast acquisition without the gene transfer in kleptoplastic sea slugs, Plakobranchus ocellatus.</title>
        <authorList>
            <person name="Maeda T."/>
            <person name="Takahashi S."/>
            <person name="Yoshida T."/>
            <person name="Shimamura S."/>
            <person name="Takaki Y."/>
            <person name="Nagai Y."/>
            <person name="Toyoda A."/>
            <person name="Suzuki Y."/>
            <person name="Arimoto A."/>
            <person name="Ishii H."/>
            <person name="Satoh N."/>
            <person name="Nishiyama T."/>
            <person name="Hasebe M."/>
            <person name="Maruyama T."/>
            <person name="Minagawa J."/>
            <person name="Obokata J."/>
            <person name="Shigenobu S."/>
        </authorList>
    </citation>
    <scope>NUCLEOTIDE SEQUENCE [LARGE SCALE GENOMIC DNA]</scope>
</reference>
<evidence type="ECO:0000313" key="3">
    <source>
        <dbReference type="Proteomes" id="UP000762676"/>
    </source>
</evidence>
<organism evidence="2 3">
    <name type="scientific">Elysia marginata</name>
    <dbReference type="NCBI Taxonomy" id="1093978"/>
    <lineage>
        <taxon>Eukaryota</taxon>
        <taxon>Metazoa</taxon>
        <taxon>Spiralia</taxon>
        <taxon>Lophotrochozoa</taxon>
        <taxon>Mollusca</taxon>
        <taxon>Gastropoda</taxon>
        <taxon>Heterobranchia</taxon>
        <taxon>Euthyneura</taxon>
        <taxon>Panpulmonata</taxon>
        <taxon>Sacoglossa</taxon>
        <taxon>Placobranchoidea</taxon>
        <taxon>Plakobranchidae</taxon>
        <taxon>Elysia</taxon>
    </lineage>
</organism>